<dbReference type="AlphaFoldDB" id="A0A3N4LIP1"/>
<feature type="region of interest" description="Disordered" evidence="1">
    <location>
        <begin position="473"/>
        <end position="511"/>
    </location>
</feature>
<evidence type="ECO:0000256" key="1">
    <source>
        <dbReference type="SAM" id="MobiDB-lite"/>
    </source>
</evidence>
<feature type="compositionally biased region" description="Polar residues" evidence="1">
    <location>
        <begin position="396"/>
        <end position="406"/>
    </location>
</feature>
<dbReference type="EMBL" id="ML121570">
    <property type="protein sequence ID" value="RPB20511.1"/>
    <property type="molecule type" value="Genomic_DNA"/>
</dbReference>
<dbReference type="STRING" id="1051890.A0A3N4LIP1"/>
<protein>
    <submittedName>
        <fullName evidence="2">Uncharacterized protein</fullName>
    </submittedName>
</protein>
<proteinExistence type="predicted"/>
<organism evidence="2 3">
    <name type="scientific">Terfezia boudieri ATCC MYA-4762</name>
    <dbReference type="NCBI Taxonomy" id="1051890"/>
    <lineage>
        <taxon>Eukaryota</taxon>
        <taxon>Fungi</taxon>
        <taxon>Dikarya</taxon>
        <taxon>Ascomycota</taxon>
        <taxon>Pezizomycotina</taxon>
        <taxon>Pezizomycetes</taxon>
        <taxon>Pezizales</taxon>
        <taxon>Pezizaceae</taxon>
        <taxon>Terfezia</taxon>
    </lineage>
</organism>
<dbReference type="Proteomes" id="UP000267821">
    <property type="component" value="Unassembled WGS sequence"/>
</dbReference>
<feature type="compositionally biased region" description="Polar residues" evidence="1">
    <location>
        <begin position="484"/>
        <end position="509"/>
    </location>
</feature>
<accession>A0A3N4LIP1</accession>
<name>A0A3N4LIP1_9PEZI</name>
<feature type="compositionally biased region" description="Polar residues" evidence="1">
    <location>
        <begin position="656"/>
        <end position="667"/>
    </location>
</feature>
<evidence type="ECO:0000313" key="2">
    <source>
        <dbReference type="EMBL" id="RPB20511.1"/>
    </source>
</evidence>
<dbReference type="OrthoDB" id="9975114at2759"/>
<feature type="region of interest" description="Disordered" evidence="1">
    <location>
        <begin position="348"/>
        <end position="406"/>
    </location>
</feature>
<keyword evidence="3" id="KW-1185">Reference proteome</keyword>
<feature type="compositionally biased region" description="Polar residues" evidence="1">
    <location>
        <begin position="349"/>
        <end position="358"/>
    </location>
</feature>
<reference evidence="2 3" key="1">
    <citation type="journal article" date="2018" name="Nat. Ecol. Evol.">
        <title>Pezizomycetes genomes reveal the molecular basis of ectomycorrhizal truffle lifestyle.</title>
        <authorList>
            <person name="Murat C."/>
            <person name="Payen T."/>
            <person name="Noel B."/>
            <person name="Kuo A."/>
            <person name="Morin E."/>
            <person name="Chen J."/>
            <person name="Kohler A."/>
            <person name="Krizsan K."/>
            <person name="Balestrini R."/>
            <person name="Da Silva C."/>
            <person name="Montanini B."/>
            <person name="Hainaut M."/>
            <person name="Levati E."/>
            <person name="Barry K.W."/>
            <person name="Belfiori B."/>
            <person name="Cichocki N."/>
            <person name="Clum A."/>
            <person name="Dockter R.B."/>
            <person name="Fauchery L."/>
            <person name="Guy J."/>
            <person name="Iotti M."/>
            <person name="Le Tacon F."/>
            <person name="Lindquist E.A."/>
            <person name="Lipzen A."/>
            <person name="Malagnac F."/>
            <person name="Mello A."/>
            <person name="Molinier V."/>
            <person name="Miyauchi S."/>
            <person name="Poulain J."/>
            <person name="Riccioni C."/>
            <person name="Rubini A."/>
            <person name="Sitrit Y."/>
            <person name="Splivallo R."/>
            <person name="Traeger S."/>
            <person name="Wang M."/>
            <person name="Zifcakova L."/>
            <person name="Wipf D."/>
            <person name="Zambonelli A."/>
            <person name="Paolocci F."/>
            <person name="Nowrousian M."/>
            <person name="Ottonello S."/>
            <person name="Baldrian P."/>
            <person name="Spatafora J.W."/>
            <person name="Henrissat B."/>
            <person name="Nagy L.G."/>
            <person name="Aury J.M."/>
            <person name="Wincker P."/>
            <person name="Grigoriev I.V."/>
            <person name="Bonfante P."/>
            <person name="Martin F.M."/>
        </authorList>
    </citation>
    <scope>NUCLEOTIDE SEQUENCE [LARGE SCALE GENOMIC DNA]</scope>
    <source>
        <strain evidence="2 3">ATCC MYA-4762</strain>
    </source>
</reference>
<feature type="compositionally biased region" description="Polar residues" evidence="1">
    <location>
        <begin position="708"/>
        <end position="717"/>
    </location>
</feature>
<gene>
    <name evidence="2" type="ORF">L211DRAFT_514204</name>
</gene>
<dbReference type="InParanoid" id="A0A3N4LIP1"/>
<evidence type="ECO:0000313" key="3">
    <source>
        <dbReference type="Proteomes" id="UP000267821"/>
    </source>
</evidence>
<feature type="region of interest" description="Disordered" evidence="1">
    <location>
        <begin position="656"/>
        <end position="722"/>
    </location>
</feature>
<sequence length="818" mass="89420">MSKKRMSSFSYLYSLQLTHCSRFQWDRKDNCDDLPPHRLYNPTYTQTAPSSYRRLRRSRSLFSISHTKGGYSRVSAAPERNNTVNGTDLKPRRSMSFLRGGTDFMPSNYRRGNQLPMKERKPLYSFGASSVRGDKQVSAEAGLLQKPRSFRMKVRRMSSSIMNSVRRAFFAGTVRDIEEVEVPPQHVVSNRAYFGSYDNASNVDKDIENIPRDLFMSRINSGAPTLQRVPSSIGQASLSGSIRIVTPPKLAGTPLSSSGNTWASSTTASTLRSATGSKRLSIIREATPKNEGEEKIGLPCPRNKALDAQRVYSAFLRVTRAKNVIHTAHEAERPALDRVEHASLFENPAAQSSSSFASTIKKKASSPGKSLEESSVETPCPSPKHTMSRENKENVPPTQFASEGKSLTRTYVKIGPRITLYPPPENVVTPNKDKEREQTELVLKTVRHAQSAFFPYTGGHAMVGMSPSPYKRATAMSPDAPSIYSRTTSGETPRPNSTLNTESSLTQATRAGDSAVLQGQFVQLGRKVSLVQMNESHDGIDHNRVTPSSPKNSPAKYHIAKSRRDENVPSSTYLPGLMKPGEDTITTVGASTPLSTVAGSFGMSLFNRERGRRDVGLGLVTKTGDGVMQRESEQKHRVLISKNLQEGVVVAQPETQPLSGIDSNVGHTGNIGDKRRSRGMGTGMRFPNRSQNPTGVINFGKKGVNRPKSGSGNTGASANKDMSIVPFPNSVYGENSTGNLENERKVQDDFGKGTTVGSGSEILGQMSKLTFEMNDDRGYSLSENLPRTSVDSHIKSPRSLLRNEGINGSVESGIGAFL</sequence>